<dbReference type="EMBL" id="CP128399">
    <property type="protein sequence ID" value="WJW67458.1"/>
    <property type="molecule type" value="Genomic_DNA"/>
</dbReference>
<dbReference type="InterPro" id="IPR042098">
    <property type="entry name" value="TauD-like_sf"/>
</dbReference>
<dbReference type="GO" id="GO:0051213">
    <property type="term" value="F:dioxygenase activity"/>
    <property type="evidence" value="ECO:0007669"/>
    <property type="project" value="UniProtKB-KW"/>
</dbReference>
<dbReference type="RefSeq" id="WP_341469351.1">
    <property type="nucleotide sequence ID" value="NZ_CP128399.1"/>
</dbReference>
<feature type="domain" description="Condensation" evidence="4">
    <location>
        <begin position="44"/>
        <end position="490"/>
    </location>
</feature>
<dbReference type="EMBL" id="JACATZ010000001">
    <property type="protein sequence ID" value="NWJ45585.1"/>
    <property type="molecule type" value="Genomic_DNA"/>
</dbReference>
<dbReference type="Gene3D" id="3.30.559.30">
    <property type="entry name" value="Nonribosomal peptide synthetase, condensation domain"/>
    <property type="match status" value="1"/>
</dbReference>
<name>A0A8T7M399_9CHLR</name>
<evidence type="ECO:0000259" key="4">
    <source>
        <dbReference type="Pfam" id="PF00668"/>
    </source>
</evidence>
<keyword evidence="3" id="KW-0560">Oxidoreductase</keyword>
<dbReference type="InterPro" id="IPR001242">
    <property type="entry name" value="Condensation_dom"/>
</dbReference>
<dbReference type="Gene3D" id="3.30.559.10">
    <property type="entry name" value="Chloramphenicol acetyltransferase-like domain"/>
    <property type="match status" value="1"/>
</dbReference>
<evidence type="ECO:0000313" key="7">
    <source>
        <dbReference type="EMBL" id="WJW67458.1"/>
    </source>
</evidence>
<dbReference type="Proteomes" id="UP001431572">
    <property type="component" value="Chromosome 1"/>
</dbReference>
<keyword evidence="1" id="KW-0596">Phosphopantetheine</keyword>
<evidence type="ECO:0000313" key="6">
    <source>
        <dbReference type="EMBL" id="NWJ45585.1"/>
    </source>
</evidence>
<proteinExistence type="predicted"/>
<organism evidence="6 8">
    <name type="scientific">Candidatus Chlorohelix allophototropha</name>
    <dbReference type="NCBI Taxonomy" id="3003348"/>
    <lineage>
        <taxon>Bacteria</taxon>
        <taxon>Bacillati</taxon>
        <taxon>Chloroflexota</taxon>
        <taxon>Chloroflexia</taxon>
        <taxon>Candidatus Chloroheliales</taxon>
        <taxon>Candidatus Chloroheliaceae</taxon>
        <taxon>Candidatus Chlorohelix</taxon>
    </lineage>
</organism>
<sequence>MNKSIEQRITELSPTKRAVLLRRLQRLVGAADNNKITPRGRDSNIFPLSFSQQRLWFLDQLEPGNPTFNVPLAVRLSQTLNEEAFVRSLNAVVARHEVLRSNFVVREGHPVQVIATAQSVPFIIEDLRTLSAEAREARVNALALEEAQYRFDLAQGSLLRARLLRIGVAEYVFLLTLHHIISDGWSMGLLLNELVTYYRGFCNGQSVNLPTLEVQYADYALWQREWMSGTVQARQLAYWKKQLQDAPSLLKLPLDHPRREVEQFRGATVYFKLPAPLTQRLKEVSREQNITLYMLLLAAYQILLYRISGQRDILVGTPVAGRNKAETEDLIGFFVNTLVMRTNFSGRETFKELLLQVRKTALEAYANQDLPFEKLVEALQPERSLSYSPLFQVMFTFFNEPTRRKLRDTGFEWSALEIDRGLSNRDLTLRMEELDNVLVGHLEYNVDLFENSTIRRFIAQFERLLVQLMEHPDARIADLDLLSEEEKQAIAKAGQTQEKSSRDKFKQFLGKRPGGLNLSQPELVKIGSLSLDMTFPLLIQPSVTEVSLVTWAEKNLEFIQTNLDKYGAILWRNFPVNDPAEFEGFARVIAPELLDYVERSTPRNLVQGKVFTSTSYPPDQYIMLHNEVSYSHCWPIKLWFYCQHAPSQGGATPLADSRLVYQRLDPTLKEKFISKRVMYVRNYGEGVDLPWQEVYQTNDPAEVEKYCRDAGIEFEWKSGNRLRTRQVRQAVAQHPRTGEMVWFNSAHMFHVAAHTPEVRDSLLAIFAPEDLPRNVYFGDGTPIENDEIAHIRQIYRECAISFPWQTGDIMLVDNMLLAHGRAPFSGERSVLVAMAEPYSLL</sequence>
<evidence type="ECO:0000256" key="2">
    <source>
        <dbReference type="ARBA" id="ARBA00022553"/>
    </source>
</evidence>
<dbReference type="FunFam" id="3.30.559.10:FF:000012">
    <property type="entry name" value="Non-ribosomal peptide synthetase"/>
    <property type="match status" value="1"/>
</dbReference>
<dbReference type="FunFam" id="3.30.559.30:FF:000001">
    <property type="entry name" value="Non-ribosomal peptide synthetase"/>
    <property type="match status" value="1"/>
</dbReference>
<dbReference type="CDD" id="cd19531">
    <property type="entry name" value="LCL_NRPS-like"/>
    <property type="match status" value="1"/>
</dbReference>
<dbReference type="SUPFAM" id="SSF52777">
    <property type="entry name" value="CoA-dependent acyltransferases"/>
    <property type="match status" value="2"/>
</dbReference>
<keyword evidence="6" id="KW-0223">Dioxygenase</keyword>
<dbReference type="InterPro" id="IPR023213">
    <property type="entry name" value="CAT-like_dom_sf"/>
</dbReference>
<dbReference type="Pfam" id="PF02668">
    <property type="entry name" value="TauD"/>
    <property type="match status" value="1"/>
</dbReference>
<reference evidence="7" key="2">
    <citation type="journal article" date="2024" name="Nature">
        <title>Anoxygenic phototroph of the Chloroflexota uses a type I reaction centre.</title>
        <authorList>
            <person name="Tsuji J.M."/>
            <person name="Shaw N.A."/>
            <person name="Nagashima S."/>
            <person name="Venkiteswaran J.J."/>
            <person name="Schiff S.L."/>
            <person name="Watanabe T."/>
            <person name="Fukui M."/>
            <person name="Hanada S."/>
            <person name="Tank M."/>
            <person name="Neufeld J.D."/>
        </authorList>
    </citation>
    <scope>NUCLEOTIDE SEQUENCE</scope>
    <source>
        <strain evidence="7">L227-S17</strain>
    </source>
</reference>
<protein>
    <submittedName>
        <fullName evidence="7">Condensation domain-containing protein</fullName>
    </submittedName>
    <submittedName>
        <fullName evidence="6">TauD/TfdA family dioxygenase</fullName>
    </submittedName>
</protein>
<dbReference type="Proteomes" id="UP000521676">
    <property type="component" value="Unassembled WGS sequence"/>
</dbReference>
<accession>A0A8T7M399</accession>
<keyword evidence="9" id="KW-1185">Reference proteome</keyword>
<gene>
    <name evidence="6" type="ORF">HXX08_06880</name>
    <name evidence="7" type="ORF">OZ401_000724</name>
</gene>
<dbReference type="AlphaFoldDB" id="A0A8T7M399"/>
<feature type="domain" description="TauD/TfdA-like" evidence="5">
    <location>
        <begin position="545"/>
        <end position="833"/>
    </location>
</feature>
<evidence type="ECO:0000313" key="8">
    <source>
        <dbReference type="Proteomes" id="UP000521676"/>
    </source>
</evidence>
<dbReference type="PANTHER" id="PTHR45398">
    <property type="match status" value="1"/>
</dbReference>
<dbReference type="InterPro" id="IPR003819">
    <property type="entry name" value="TauD/TfdA-like"/>
</dbReference>
<evidence type="ECO:0000259" key="5">
    <source>
        <dbReference type="Pfam" id="PF02668"/>
    </source>
</evidence>
<dbReference type="PANTHER" id="PTHR45398:SF1">
    <property type="entry name" value="ENZYME, PUTATIVE (JCVI)-RELATED"/>
    <property type="match status" value="1"/>
</dbReference>
<dbReference type="Gene3D" id="3.60.130.10">
    <property type="entry name" value="Clavaminate synthase-like"/>
    <property type="match status" value="1"/>
</dbReference>
<keyword evidence="2" id="KW-0597">Phosphoprotein</keyword>
<evidence type="ECO:0000256" key="3">
    <source>
        <dbReference type="ARBA" id="ARBA00023002"/>
    </source>
</evidence>
<evidence type="ECO:0000256" key="1">
    <source>
        <dbReference type="ARBA" id="ARBA00022450"/>
    </source>
</evidence>
<reference evidence="6 8" key="1">
    <citation type="submission" date="2020-06" db="EMBL/GenBank/DDBJ databases">
        <title>Anoxygenic phototrophic Chloroflexota member uses a Type I reaction center.</title>
        <authorList>
            <person name="Tsuji J.M."/>
            <person name="Shaw N.A."/>
            <person name="Nagashima S."/>
            <person name="Venkiteswaran J."/>
            <person name="Schiff S.L."/>
            <person name="Hanada S."/>
            <person name="Tank M."/>
            <person name="Neufeld J.D."/>
        </authorList>
    </citation>
    <scope>NUCLEOTIDE SEQUENCE [LARGE SCALE GENOMIC DNA]</scope>
    <source>
        <strain evidence="6">L227-S17</strain>
    </source>
</reference>
<dbReference type="GO" id="GO:0008610">
    <property type="term" value="P:lipid biosynthetic process"/>
    <property type="evidence" value="ECO:0007669"/>
    <property type="project" value="UniProtKB-ARBA"/>
</dbReference>
<evidence type="ECO:0000313" key="9">
    <source>
        <dbReference type="Proteomes" id="UP001431572"/>
    </source>
</evidence>
<dbReference type="SUPFAM" id="SSF51197">
    <property type="entry name" value="Clavaminate synthase-like"/>
    <property type="match status" value="1"/>
</dbReference>
<dbReference type="Pfam" id="PF00668">
    <property type="entry name" value="Condensation"/>
    <property type="match status" value="1"/>
</dbReference>